<keyword evidence="12" id="KW-1185">Reference proteome</keyword>
<keyword evidence="4" id="KW-0963">Cytoplasm</keyword>
<dbReference type="GO" id="GO:0005524">
    <property type="term" value="F:ATP binding"/>
    <property type="evidence" value="ECO:0007669"/>
    <property type="project" value="UniProtKB-KW"/>
</dbReference>
<evidence type="ECO:0000259" key="10">
    <source>
        <dbReference type="PROSITE" id="PS50878"/>
    </source>
</evidence>
<dbReference type="InterPro" id="IPR043502">
    <property type="entry name" value="DNA/RNA_pol_sf"/>
</dbReference>
<dbReference type="GO" id="GO:0005737">
    <property type="term" value="C:cytoplasm"/>
    <property type="evidence" value="ECO:0007669"/>
    <property type="project" value="UniProtKB-SubCell"/>
</dbReference>
<dbReference type="InterPro" id="IPR051261">
    <property type="entry name" value="NLR"/>
</dbReference>
<dbReference type="Pfam" id="PF17776">
    <property type="entry name" value="NLRC4_HD2"/>
    <property type="match status" value="1"/>
</dbReference>
<comment type="similarity">
    <text evidence="2">Belongs to the beta type-B retroviral polymerase family. HERV class-II K(HML-2) pol subfamily.</text>
</comment>
<feature type="region of interest" description="Disordered" evidence="9">
    <location>
        <begin position="67"/>
        <end position="100"/>
    </location>
</feature>
<dbReference type="InterPro" id="IPR027417">
    <property type="entry name" value="P-loop_NTPase"/>
</dbReference>
<dbReference type="Gene3D" id="3.30.70.270">
    <property type="match status" value="2"/>
</dbReference>
<dbReference type="PROSITE" id="PS50878">
    <property type="entry name" value="RT_POL"/>
    <property type="match status" value="1"/>
</dbReference>
<sequence length="1061" mass="118655">MEEMLDTLRDECCIPYLDDVLCFSRTFEEHVEVLKKVLKALQHHGVKLKPEKCELFRKEVRLGPVTNFGGSSGISPHSVNEDRSSDIRTTTQRPDRYPSQTSRWVSRREIKVERIFASMWNRTAPGTFRDMLMLKDDLSVPELQGFLRTFEEHVEVLKKVLKALQRHGVKLKPEKCELFRKEVRYVGRLVSADGVKTGASDDDPSLAADWADPSLAADWADPSLAADWADPSLAADWADPSLAADWADPSLAADWADPSLAADWADPSLAADWADPSLAADWADPSLAADWADPSLAADWADLSLAADWADPSLAADWADPSLAADWADPSLAADWADPSLAADWADPSLAADWADPNLKMETDEEEGSALSPPLRVSLKSNPWDPPNFAKTSQQRPYRRRDSAERPPLPQKRSSRDEDGSSTFSGLSLDSDDQEGPDERAEPQTFDDDLDLVFKIALDQAKPALVFTVGLCVWNVLLQEVEERIVGCVHTELRRQRRVLAADYPECSAEERRVEREAVLSLSLHFLRHMEREDVALQLQTSTISAHSKEKQWTDFQGTLKSKLRQRFLSVFEGVAKAGSPALLNEIYTELHITEGGATDVNQEHEVRQMETSSRKQSSSETIIRDQRFSLETLIQHFFGEDVERAFCISENLQNSAVVLVLDGLDECRLTLDFSRAPDLSDVSVSASVDVLLVNLIRGTLLPSAGLWITTRPAAANQIPAHCVSMVTEVRGFTDEQKELYFTKRFGDEAVLEHVLKSSPGEELPQTLTQLYVHFLVVQIKVMSVKYECGSESDLVWSQERKRMVEGLGRLAFEQLQKGNLIFYESDLKDSDINPTVASVYSGLFTQVFREEPGLYQDRVYCFVHLSVQEFMAALYVHQSFLCFGANLLRPRSNRGTLRRLTEKPKLKHLHQAAVNQALDSPNGHLDLFLRFLLGLSLPANQKLLHGLLPGQSSTSHLQDTANYINNKIQASECAERSLNLFHCLNELHERSLLQQVQQALSSGGLSRGRGLSAAQWAALVFILLSSEEQELEVFDLKKYCGTEAALLRLLPVVQASRRAL</sequence>
<evidence type="ECO:0000256" key="1">
    <source>
        <dbReference type="ARBA" id="ARBA00004496"/>
    </source>
</evidence>
<evidence type="ECO:0000256" key="5">
    <source>
        <dbReference type="ARBA" id="ARBA00022614"/>
    </source>
</evidence>
<feature type="region of interest" description="Disordered" evidence="9">
    <location>
        <begin position="362"/>
        <end position="446"/>
    </location>
</feature>
<dbReference type="Gene3D" id="3.40.50.300">
    <property type="entry name" value="P-loop containing nucleotide triphosphate hydrolases"/>
    <property type="match status" value="1"/>
</dbReference>
<dbReference type="GO" id="GO:0004523">
    <property type="term" value="F:RNA-DNA hybrid ribonuclease activity"/>
    <property type="evidence" value="ECO:0007669"/>
    <property type="project" value="UniProtKB-EC"/>
</dbReference>
<organism evidence="11 12">
    <name type="scientific">Knipowitschia caucasica</name>
    <name type="common">Caucasian dwarf goby</name>
    <name type="synonym">Pomatoschistus caucasicus</name>
    <dbReference type="NCBI Taxonomy" id="637954"/>
    <lineage>
        <taxon>Eukaryota</taxon>
        <taxon>Metazoa</taxon>
        <taxon>Chordata</taxon>
        <taxon>Craniata</taxon>
        <taxon>Vertebrata</taxon>
        <taxon>Euteleostomi</taxon>
        <taxon>Actinopterygii</taxon>
        <taxon>Neopterygii</taxon>
        <taxon>Teleostei</taxon>
        <taxon>Neoteleostei</taxon>
        <taxon>Acanthomorphata</taxon>
        <taxon>Gobiaria</taxon>
        <taxon>Gobiiformes</taxon>
        <taxon>Gobioidei</taxon>
        <taxon>Gobiidae</taxon>
        <taxon>Gobiinae</taxon>
        <taxon>Knipowitschia</taxon>
    </lineage>
</organism>
<accession>A0AAV2K053</accession>
<feature type="domain" description="Reverse transcriptase" evidence="10">
    <location>
        <begin position="1"/>
        <end position="73"/>
    </location>
</feature>
<protein>
    <recommendedName>
        <fullName evidence="3">ribonuclease H</fullName>
        <ecNumber evidence="3">3.1.26.4</ecNumber>
    </recommendedName>
</protein>
<reference evidence="11 12" key="1">
    <citation type="submission" date="2024-04" db="EMBL/GenBank/DDBJ databases">
        <authorList>
            <person name="Waldvogel A.-M."/>
            <person name="Schoenle A."/>
        </authorList>
    </citation>
    <scope>NUCLEOTIDE SEQUENCE [LARGE SCALE GENOMIC DNA]</scope>
</reference>
<feature type="compositionally biased region" description="Polar residues" evidence="9">
    <location>
        <begin position="87"/>
        <end position="100"/>
    </location>
</feature>
<keyword evidence="6" id="KW-0677">Repeat</keyword>
<dbReference type="EC" id="3.1.26.4" evidence="3"/>
<proteinExistence type="inferred from homology"/>
<evidence type="ECO:0000256" key="3">
    <source>
        <dbReference type="ARBA" id="ARBA00012180"/>
    </source>
</evidence>
<dbReference type="InterPro" id="IPR029495">
    <property type="entry name" value="NACHT-assoc"/>
</dbReference>
<dbReference type="EMBL" id="OZ035837">
    <property type="protein sequence ID" value="CAL1581415.1"/>
    <property type="molecule type" value="Genomic_DNA"/>
</dbReference>
<dbReference type="InterPro" id="IPR000477">
    <property type="entry name" value="RT_dom"/>
</dbReference>
<keyword evidence="7" id="KW-0547">Nucleotide-binding</keyword>
<evidence type="ECO:0000256" key="9">
    <source>
        <dbReference type="SAM" id="MobiDB-lite"/>
    </source>
</evidence>
<keyword evidence="8" id="KW-0067">ATP-binding</keyword>
<name>A0AAV2K053_KNICA</name>
<evidence type="ECO:0000256" key="7">
    <source>
        <dbReference type="ARBA" id="ARBA00022741"/>
    </source>
</evidence>
<evidence type="ECO:0000256" key="2">
    <source>
        <dbReference type="ARBA" id="ARBA00010879"/>
    </source>
</evidence>
<dbReference type="Pfam" id="PF14484">
    <property type="entry name" value="FISNA"/>
    <property type="match status" value="1"/>
</dbReference>
<gene>
    <name evidence="11" type="ORF">KC01_LOCUS12177</name>
</gene>
<evidence type="ECO:0000256" key="4">
    <source>
        <dbReference type="ARBA" id="ARBA00022490"/>
    </source>
</evidence>
<evidence type="ECO:0000256" key="8">
    <source>
        <dbReference type="ARBA" id="ARBA00022840"/>
    </source>
</evidence>
<evidence type="ECO:0000313" key="11">
    <source>
        <dbReference type="EMBL" id="CAL1581415.1"/>
    </source>
</evidence>
<comment type="subcellular location">
    <subcellularLocation>
        <location evidence="1">Cytoplasm</location>
    </subcellularLocation>
</comment>
<dbReference type="Pfam" id="PF00078">
    <property type="entry name" value="RVT_1"/>
    <property type="match status" value="1"/>
</dbReference>
<evidence type="ECO:0000256" key="6">
    <source>
        <dbReference type="ARBA" id="ARBA00022737"/>
    </source>
</evidence>
<dbReference type="Pfam" id="PF17779">
    <property type="entry name" value="WHD_NOD2"/>
    <property type="match status" value="1"/>
</dbReference>
<dbReference type="SUPFAM" id="SSF56672">
    <property type="entry name" value="DNA/RNA polymerases"/>
    <property type="match status" value="2"/>
</dbReference>
<dbReference type="InterPro" id="IPR041075">
    <property type="entry name" value="NOD1/2_WH"/>
</dbReference>
<dbReference type="AlphaFoldDB" id="A0AAV2K053"/>
<dbReference type="SMART" id="SM01288">
    <property type="entry name" value="FISNA"/>
    <property type="match status" value="1"/>
</dbReference>
<dbReference type="InterPro" id="IPR041267">
    <property type="entry name" value="NLRP_HD2"/>
</dbReference>
<evidence type="ECO:0000313" key="12">
    <source>
        <dbReference type="Proteomes" id="UP001497482"/>
    </source>
</evidence>
<dbReference type="InterPro" id="IPR043128">
    <property type="entry name" value="Rev_trsase/Diguanyl_cyclase"/>
</dbReference>
<dbReference type="PANTHER" id="PTHR24106">
    <property type="entry name" value="NACHT, LRR AND CARD DOMAINS-CONTAINING"/>
    <property type="match status" value="1"/>
</dbReference>
<dbReference type="Proteomes" id="UP001497482">
    <property type="component" value="Chromosome 15"/>
</dbReference>
<keyword evidence="5" id="KW-0433">Leucine-rich repeat</keyword>